<dbReference type="InterPro" id="IPR029032">
    <property type="entry name" value="AhpD-like"/>
</dbReference>
<dbReference type="Pfam" id="PF02627">
    <property type="entry name" value="CMD"/>
    <property type="match status" value="1"/>
</dbReference>
<evidence type="ECO:0000256" key="1">
    <source>
        <dbReference type="SAM" id="MobiDB-lite"/>
    </source>
</evidence>
<dbReference type="EMBL" id="JBHSIT010000003">
    <property type="protein sequence ID" value="MFC4907803.1"/>
    <property type="molecule type" value="Genomic_DNA"/>
</dbReference>
<dbReference type="Proteomes" id="UP001595872">
    <property type="component" value="Unassembled WGS sequence"/>
</dbReference>
<evidence type="ECO:0000313" key="4">
    <source>
        <dbReference type="Proteomes" id="UP001595872"/>
    </source>
</evidence>
<feature type="compositionally biased region" description="Basic and acidic residues" evidence="1">
    <location>
        <begin position="194"/>
        <end position="221"/>
    </location>
</feature>
<dbReference type="RefSeq" id="WP_378253902.1">
    <property type="nucleotide sequence ID" value="NZ_JBHSIT010000003.1"/>
</dbReference>
<evidence type="ECO:0000259" key="2">
    <source>
        <dbReference type="Pfam" id="PF02627"/>
    </source>
</evidence>
<proteinExistence type="predicted"/>
<gene>
    <name evidence="3" type="ORF">ACFPCY_10760</name>
</gene>
<evidence type="ECO:0000313" key="3">
    <source>
        <dbReference type="EMBL" id="MFC4907803.1"/>
    </source>
</evidence>
<feature type="compositionally biased region" description="Pro residues" evidence="1">
    <location>
        <begin position="9"/>
        <end position="35"/>
    </location>
</feature>
<dbReference type="SUPFAM" id="SSF69118">
    <property type="entry name" value="AhpD-like"/>
    <property type="match status" value="1"/>
</dbReference>
<comment type="caution">
    <text evidence="3">The sequence shown here is derived from an EMBL/GenBank/DDBJ whole genome shotgun (WGS) entry which is preliminary data.</text>
</comment>
<reference evidence="4" key="1">
    <citation type="journal article" date="2019" name="Int. J. Syst. Evol. Microbiol.">
        <title>The Global Catalogue of Microorganisms (GCM) 10K type strain sequencing project: providing services to taxonomists for standard genome sequencing and annotation.</title>
        <authorList>
            <consortium name="The Broad Institute Genomics Platform"/>
            <consortium name="The Broad Institute Genome Sequencing Center for Infectious Disease"/>
            <person name="Wu L."/>
            <person name="Ma J."/>
        </authorList>
    </citation>
    <scope>NUCLEOTIDE SEQUENCE [LARGE SCALE GENOMIC DNA]</scope>
    <source>
        <strain evidence="4">KLKA75</strain>
    </source>
</reference>
<dbReference type="PANTHER" id="PTHR34846">
    <property type="entry name" value="4-CARBOXYMUCONOLACTONE DECARBOXYLASE FAMILY PROTEIN (AFU_ORTHOLOGUE AFUA_6G11590)"/>
    <property type="match status" value="1"/>
</dbReference>
<protein>
    <submittedName>
        <fullName evidence="3">Carboxymuconolactone decarboxylase family protein</fullName>
    </submittedName>
</protein>
<sequence length="232" mass="25268">MSADASSPDTPPPSRTPRIPPPPPSRTPRIPPLPPEEWDDTLRAVVANLGPLNVLTTLARHPALFAAWIGLGSKLLFEGTLDGRVREIAILRVAHQRSCEYEWVHHVPIAQLAGLKDEEIAALREAPGDHPWSAADRAVIDAVDELNADSTLSDATWAALSERLDERGLIELIMLVGQYHMVAFALNTLRVQNENDHAPNEPGRVGDEGDHAQDERGRAPGDRGGGQAEDER</sequence>
<dbReference type="Gene3D" id="1.20.1290.10">
    <property type="entry name" value="AhpD-like"/>
    <property type="match status" value="1"/>
</dbReference>
<keyword evidence="4" id="KW-1185">Reference proteome</keyword>
<feature type="domain" description="Carboxymuconolactone decarboxylase-like" evidence="2">
    <location>
        <begin position="62"/>
        <end position="128"/>
    </location>
</feature>
<feature type="region of interest" description="Disordered" evidence="1">
    <location>
        <begin position="194"/>
        <end position="232"/>
    </location>
</feature>
<accession>A0ABV9TUK9</accession>
<dbReference type="PANTHER" id="PTHR34846:SF5">
    <property type="entry name" value="CARBOXYMUCONOLACTONE DECARBOXYLASE-LIKE DOMAIN-CONTAINING PROTEIN"/>
    <property type="match status" value="1"/>
</dbReference>
<organism evidence="3 4">
    <name type="scientific">Actinomadura gamaensis</name>
    <dbReference type="NCBI Taxonomy" id="1763541"/>
    <lineage>
        <taxon>Bacteria</taxon>
        <taxon>Bacillati</taxon>
        <taxon>Actinomycetota</taxon>
        <taxon>Actinomycetes</taxon>
        <taxon>Streptosporangiales</taxon>
        <taxon>Thermomonosporaceae</taxon>
        <taxon>Actinomadura</taxon>
    </lineage>
</organism>
<feature type="region of interest" description="Disordered" evidence="1">
    <location>
        <begin position="1"/>
        <end position="36"/>
    </location>
</feature>
<feature type="compositionally biased region" description="Gly residues" evidence="1">
    <location>
        <begin position="222"/>
        <end position="232"/>
    </location>
</feature>
<name>A0ABV9TUK9_9ACTN</name>
<dbReference type="InterPro" id="IPR003779">
    <property type="entry name" value="CMD-like"/>
</dbReference>